<protein>
    <submittedName>
        <fullName evidence="2">Uncharacterized protein</fullName>
    </submittedName>
</protein>
<dbReference type="GeneID" id="29122673"/>
<feature type="region of interest" description="Disordered" evidence="1">
    <location>
        <begin position="173"/>
        <end position="200"/>
    </location>
</feature>
<keyword evidence="3" id="KW-1185">Reference proteome</keyword>
<name>A0A127KMH2_9CAUD</name>
<proteinExistence type="predicted"/>
<reference evidence="2 3" key="1">
    <citation type="submission" date="2016-01" db="EMBL/GenBank/DDBJ databases">
        <title>The genomic content and context of auxiliary metabolic genes in marine cyanophages.</title>
        <authorList>
            <person name="Marston M.F."/>
            <person name="Martiny J.B.H."/>
            <person name="Crummett L.T."/>
        </authorList>
    </citation>
    <scope>NUCLEOTIDE SEQUENCE [LARGE SCALE GENOMIC DNA]</scope>
    <source>
        <strain evidence="2">RW_108_0702</strain>
    </source>
</reference>
<dbReference type="EMBL" id="KU594606">
    <property type="protein sequence ID" value="AMO43180.1"/>
    <property type="molecule type" value="Genomic_DNA"/>
</dbReference>
<accession>A0A127KMH2</accession>
<evidence type="ECO:0000256" key="1">
    <source>
        <dbReference type="SAM" id="MobiDB-lite"/>
    </source>
</evidence>
<gene>
    <name evidence="2" type="ORF">R1080702_171</name>
</gene>
<feature type="region of interest" description="Disordered" evidence="1">
    <location>
        <begin position="1"/>
        <end position="65"/>
    </location>
</feature>
<dbReference type="RefSeq" id="YP_009301673.1">
    <property type="nucleotide sequence ID" value="NC_031235.1"/>
</dbReference>
<dbReference type="OrthoDB" id="13621at10239"/>
<feature type="compositionally biased region" description="Basic and acidic residues" evidence="1">
    <location>
        <begin position="174"/>
        <end position="200"/>
    </location>
</feature>
<evidence type="ECO:0000313" key="3">
    <source>
        <dbReference type="Proteomes" id="UP000203157"/>
    </source>
</evidence>
<feature type="compositionally biased region" description="Basic and acidic residues" evidence="1">
    <location>
        <begin position="18"/>
        <end position="41"/>
    </location>
</feature>
<evidence type="ECO:0000313" key="2">
    <source>
        <dbReference type="EMBL" id="AMO43180.1"/>
    </source>
</evidence>
<dbReference type="KEGG" id="vg:29122673"/>
<sequence>MDSYTRWMGGEGFQGSTIKEETYPELQKKGGEDDFSKKDPKANAGAPDPAVDLRTGAGVKQSHGAEIKDTTKVVARESCGSGYEKKEKECSSCGGKGCAKCESSMKKEETVHEELVGTTYEFELEGVTYMMEKKKGLDGKACWKGYKQMGTKMKGGKRVDNCVKAGYEPTGEEITEKKLDPVGKEDKDIDNDGDHDKSDKYLLARRKKVSKIIGTKKKMKEETEKK</sequence>
<organism evidence="2 3">
    <name type="scientific">Cyanophage S-RIM32</name>
    <dbReference type="NCBI Taxonomy" id="1278479"/>
    <lineage>
        <taxon>Viruses</taxon>
        <taxon>Duplodnaviria</taxon>
        <taxon>Heunggongvirae</taxon>
        <taxon>Uroviricota</taxon>
        <taxon>Caudoviricetes</taxon>
        <taxon>Pantevenvirales</taxon>
        <taxon>Kyanoviridae</taxon>
        <taxon>Bristolvirus</taxon>
        <taxon>Bristolvirus rhodeisland</taxon>
    </lineage>
</organism>
<dbReference type="Proteomes" id="UP000203157">
    <property type="component" value="Segment"/>
</dbReference>